<accession>A0A8J2PVJ5</accession>
<proteinExistence type="predicted"/>
<feature type="non-terminal residue" evidence="2">
    <location>
        <position position="1"/>
    </location>
</feature>
<gene>
    <name evidence="2" type="ORF">AFUS01_LOCUS39670</name>
</gene>
<comment type="caution">
    <text evidence="2">The sequence shown here is derived from an EMBL/GenBank/DDBJ whole genome shotgun (WGS) entry which is preliminary data.</text>
</comment>
<sequence length="117" mass="13203">IPSPIVTWYLNEIQQPSNLIAQSEREVISEVKVPTLDRSHHRSILACKARNTLLIQPISKTVTIDMNLRPLTVAIQHRNSQLSTDTPYEIICESWGANPPATISWFLDNVKLNTTAE</sequence>
<dbReference type="OrthoDB" id="8825892at2759"/>
<feature type="non-terminal residue" evidence="2">
    <location>
        <position position="117"/>
    </location>
</feature>
<name>A0A8J2PVJ5_9HEXA</name>
<dbReference type="Proteomes" id="UP000708208">
    <property type="component" value="Unassembled WGS sequence"/>
</dbReference>
<keyword evidence="3" id="KW-1185">Reference proteome</keyword>
<dbReference type="PANTHER" id="PTHR23278:SF19">
    <property type="entry name" value="OBSCURIN"/>
    <property type="match status" value="1"/>
</dbReference>
<feature type="domain" description="Ig-like" evidence="1">
    <location>
        <begin position="70"/>
        <end position="117"/>
    </location>
</feature>
<evidence type="ECO:0000259" key="1">
    <source>
        <dbReference type="PROSITE" id="PS50835"/>
    </source>
</evidence>
<dbReference type="PANTHER" id="PTHR23278">
    <property type="entry name" value="SIDESTEP PROTEIN"/>
    <property type="match status" value="1"/>
</dbReference>
<dbReference type="EMBL" id="CAJVCH010553131">
    <property type="protein sequence ID" value="CAG7829827.1"/>
    <property type="molecule type" value="Genomic_DNA"/>
</dbReference>
<evidence type="ECO:0000313" key="2">
    <source>
        <dbReference type="EMBL" id="CAG7829827.1"/>
    </source>
</evidence>
<dbReference type="AlphaFoldDB" id="A0A8J2PVJ5"/>
<evidence type="ECO:0000313" key="3">
    <source>
        <dbReference type="Proteomes" id="UP000708208"/>
    </source>
</evidence>
<dbReference type="PROSITE" id="PS50835">
    <property type="entry name" value="IG_LIKE"/>
    <property type="match status" value="1"/>
</dbReference>
<protein>
    <recommendedName>
        <fullName evidence="1">Ig-like domain-containing protein</fullName>
    </recommendedName>
</protein>
<dbReference type="InterPro" id="IPR007110">
    <property type="entry name" value="Ig-like_dom"/>
</dbReference>
<reference evidence="2" key="1">
    <citation type="submission" date="2021-06" db="EMBL/GenBank/DDBJ databases">
        <authorList>
            <person name="Hodson N. C."/>
            <person name="Mongue J. A."/>
            <person name="Jaron S. K."/>
        </authorList>
    </citation>
    <scope>NUCLEOTIDE SEQUENCE</scope>
</reference>
<organism evidence="2 3">
    <name type="scientific">Allacma fusca</name>
    <dbReference type="NCBI Taxonomy" id="39272"/>
    <lineage>
        <taxon>Eukaryota</taxon>
        <taxon>Metazoa</taxon>
        <taxon>Ecdysozoa</taxon>
        <taxon>Arthropoda</taxon>
        <taxon>Hexapoda</taxon>
        <taxon>Collembola</taxon>
        <taxon>Symphypleona</taxon>
        <taxon>Sminthuridae</taxon>
        <taxon>Allacma</taxon>
    </lineage>
</organism>